<dbReference type="PROSITE" id="PS50943">
    <property type="entry name" value="HTH_CROC1"/>
    <property type="match status" value="1"/>
</dbReference>
<dbReference type="Gene3D" id="1.10.260.40">
    <property type="entry name" value="lambda repressor-like DNA-binding domains"/>
    <property type="match status" value="1"/>
</dbReference>
<dbReference type="AlphaFoldDB" id="A0A9X9SJ66"/>
<feature type="domain" description="HTH cro/C1-type" evidence="1">
    <location>
        <begin position="8"/>
        <end position="62"/>
    </location>
</feature>
<dbReference type="SUPFAM" id="SSF47413">
    <property type="entry name" value="lambda repressor-like DNA-binding domains"/>
    <property type="match status" value="1"/>
</dbReference>
<evidence type="ECO:0000313" key="3">
    <source>
        <dbReference type="Proteomes" id="UP000373301"/>
    </source>
</evidence>
<comment type="caution">
    <text evidence="2">The sequence shown here is derived from an EMBL/GenBank/DDBJ whole genome shotgun (WGS) entry which is preliminary data.</text>
</comment>
<sequence length="293" mass="34069">MNKIPNRIKELRKQKGVTFNDLSLATGFTTSSISRWEEGSRGFDKEKAILMAKILEVKPSELFISDENNFQTYWNTEKNITFRGDKYIVSIMRKGKKYSRSFDKLEEAIRHRDIILKDYKETGILPKTRTEEIISSYRELIGKKFRRLTVIDIVGPKKKKDVKRTYTYLLCHCDCGNTCEVEIFNLLKGTILSCGCLALEKSQEIGKRFGKDSETSEKARVSNILNSNPRKTNKTTQIKNITYSPKLKSYRVQITRRGVHYTKRFPSLAEAIDYKEVVLNQLDKDVRQKQVKK</sequence>
<dbReference type="SMART" id="SM00530">
    <property type="entry name" value="HTH_XRE"/>
    <property type="match status" value="1"/>
</dbReference>
<evidence type="ECO:0000313" key="2">
    <source>
        <dbReference type="EMBL" id="VTS85127.1"/>
    </source>
</evidence>
<name>A0A9X9SJ66_STRDY</name>
<dbReference type="Pfam" id="PF01381">
    <property type="entry name" value="HTH_3"/>
    <property type="match status" value="1"/>
</dbReference>
<accession>A0A9X9SJ66</accession>
<dbReference type="CDD" id="cd00093">
    <property type="entry name" value="HTH_XRE"/>
    <property type="match status" value="1"/>
</dbReference>
<keyword evidence="2" id="KW-0238">DNA-binding</keyword>
<dbReference type="RefSeq" id="WP_143934952.1">
    <property type="nucleotide sequence ID" value="NZ_CABEIM010000003.1"/>
</dbReference>
<dbReference type="GO" id="GO:0003677">
    <property type="term" value="F:DNA binding"/>
    <property type="evidence" value="ECO:0007669"/>
    <property type="project" value="UniProtKB-KW"/>
</dbReference>
<organism evidence="2 3">
    <name type="scientific">Streptococcus dysgalactiae</name>
    <dbReference type="NCBI Taxonomy" id="1334"/>
    <lineage>
        <taxon>Bacteria</taxon>
        <taxon>Bacillati</taxon>
        <taxon>Bacillota</taxon>
        <taxon>Bacilli</taxon>
        <taxon>Lactobacillales</taxon>
        <taxon>Streptococcaceae</taxon>
        <taxon>Streptococcus</taxon>
    </lineage>
</organism>
<dbReference type="EMBL" id="CABEIM010000003">
    <property type="protein sequence ID" value="VTS85127.1"/>
    <property type="molecule type" value="Genomic_DNA"/>
</dbReference>
<protein>
    <submittedName>
        <fullName evidence="2">DNA-binding phage protein</fullName>
    </submittedName>
</protein>
<reference evidence="2 3" key="1">
    <citation type="submission" date="2019-05" db="EMBL/GenBank/DDBJ databases">
        <authorList>
            <consortium name="Pathogen Informatics"/>
        </authorList>
    </citation>
    <scope>NUCLEOTIDE SEQUENCE [LARGE SCALE GENOMIC DNA]</scope>
    <source>
        <strain evidence="2 3">NCTC7982</strain>
    </source>
</reference>
<evidence type="ECO:0000259" key="1">
    <source>
        <dbReference type="PROSITE" id="PS50943"/>
    </source>
</evidence>
<gene>
    <name evidence="2" type="ORF">NCTC7982_01878</name>
</gene>
<dbReference type="InterPro" id="IPR010982">
    <property type="entry name" value="Lambda_DNA-bd_dom_sf"/>
</dbReference>
<dbReference type="Proteomes" id="UP000373301">
    <property type="component" value="Unassembled WGS sequence"/>
</dbReference>
<proteinExistence type="predicted"/>
<dbReference type="InterPro" id="IPR001387">
    <property type="entry name" value="Cro/C1-type_HTH"/>
</dbReference>